<evidence type="ECO:0008006" key="9">
    <source>
        <dbReference type="Google" id="ProtNLM"/>
    </source>
</evidence>
<dbReference type="SMART" id="SM00360">
    <property type="entry name" value="RRM"/>
    <property type="match status" value="1"/>
</dbReference>
<gene>
    <name evidence="7" type="ORF">CAUJ_LOCUS13796</name>
</gene>
<dbReference type="InterPro" id="IPR000504">
    <property type="entry name" value="RRM_dom"/>
</dbReference>
<feature type="region of interest" description="Disordered" evidence="4">
    <location>
        <begin position="410"/>
        <end position="467"/>
    </location>
</feature>
<evidence type="ECO:0000256" key="3">
    <source>
        <dbReference type="PROSITE-ProRule" id="PRU00176"/>
    </source>
</evidence>
<dbReference type="PROSITE" id="PS50177">
    <property type="entry name" value="NTF2_DOMAIN"/>
    <property type="match status" value="1"/>
</dbReference>
<dbReference type="Pfam" id="PF02136">
    <property type="entry name" value="NTF2"/>
    <property type="match status" value="1"/>
</dbReference>
<dbReference type="GO" id="GO:1990904">
    <property type="term" value="C:ribonucleoprotein complex"/>
    <property type="evidence" value="ECO:0007669"/>
    <property type="project" value="TreeGrafter"/>
</dbReference>
<sequence length="467" mass="51250">MNEVVNGGTAKGGALSAADASAIGNLFVREFYTCLSQNPSEAHRYYGHESFFQFDDKSAVGQQNIAKVLEEVHPPAKKMKILSIKGNPTCNQGIVLQVCGEMNDRRFLQTFILGQQGAKKYYVQNDFLQFVDVAFASPTKTNEPKQQKKLNNGHATSRAPKAESPERVKPAPVQEKTPVKPPTPQQPARKQSNQTEERAAKSHSNKEHPPKQVKELVTETVKPVQHVAPAPEPHPVEQRQKTWANLVGGGSKNNVAPPSYAIHPQQNNHQQASANNGPQKQEQRQNNHYKERNNQQNQGFSSSSNNTSDRKIYLGGIVRNIVPDSTATAETEIKTLFYNYAPVESVSIPRKVLDSPNDTSRHAFAFITMRHPDGAKQVFDAAEKDESGNYRLNLKIDAFGFDGSVTISEQKPPLGNGGGGFRGRGGFQSRGGFPNRGRGGSSSNGGRGGFRNFHNQQHQGVAQSVHN</sequence>
<dbReference type="Gene3D" id="3.30.70.330">
    <property type="match status" value="1"/>
</dbReference>
<feature type="compositionally biased region" description="Polar residues" evidence="4">
    <location>
        <begin position="454"/>
        <end position="467"/>
    </location>
</feature>
<comment type="caution">
    <text evidence="7">The sequence shown here is derived from an EMBL/GenBank/DDBJ whole genome shotgun (WGS) entry which is preliminary data.</text>
</comment>
<dbReference type="OrthoDB" id="339151at2759"/>
<feature type="compositionally biased region" description="Low complexity" evidence="4">
    <location>
        <begin position="265"/>
        <end position="276"/>
    </location>
</feature>
<dbReference type="GO" id="GO:0005829">
    <property type="term" value="C:cytosol"/>
    <property type="evidence" value="ECO:0007669"/>
    <property type="project" value="TreeGrafter"/>
</dbReference>
<dbReference type="SUPFAM" id="SSF54427">
    <property type="entry name" value="NTF2-like"/>
    <property type="match status" value="1"/>
</dbReference>
<dbReference type="PROSITE" id="PS50102">
    <property type="entry name" value="RRM"/>
    <property type="match status" value="1"/>
</dbReference>
<dbReference type="SUPFAM" id="SSF54928">
    <property type="entry name" value="RNA-binding domain, RBD"/>
    <property type="match status" value="1"/>
</dbReference>
<feature type="compositionally biased region" description="Basic and acidic residues" evidence="4">
    <location>
        <begin position="160"/>
        <end position="169"/>
    </location>
</feature>
<organism evidence="7 8">
    <name type="scientific">Caenorhabditis auriculariae</name>
    <dbReference type="NCBI Taxonomy" id="2777116"/>
    <lineage>
        <taxon>Eukaryota</taxon>
        <taxon>Metazoa</taxon>
        <taxon>Ecdysozoa</taxon>
        <taxon>Nematoda</taxon>
        <taxon>Chromadorea</taxon>
        <taxon>Rhabditida</taxon>
        <taxon>Rhabditina</taxon>
        <taxon>Rhabditomorpha</taxon>
        <taxon>Rhabditoidea</taxon>
        <taxon>Rhabditidae</taxon>
        <taxon>Peloderinae</taxon>
        <taxon>Caenorhabditis</taxon>
    </lineage>
</organism>
<feature type="domain" description="NTF2" evidence="6">
    <location>
        <begin position="23"/>
        <end position="130"/>
    </location>
</feature>
<dbReference type="GO" id="GO:0010494">
    <property type="term" value="C:cytoplasmic stress granule"/>
    <property type="evidence" value="ECO:0007669"/>
    <property type="project" value="UniProtKB-SubCell"/>
</dbReference>
<feature type="region of interest" description="Disordered" evidence="4">
    <location>
        <begin position="246"/>
        <end position="288"/>
    </location>
</feature>
<evidence type="ECO:0000256" key="2">
    <source>
        <dbReference type="ARBA" id="ARBA00022884"/>
    </source>
</evidence>
<feature type="compositionally biased region" description="Basic and acidic residues" evidence="4">
    <location>
        <begin position="195"/>
        <end position="213"/>
    </location>
</feature>
<evidence type="ECO:0000259" key="6">
    <source>
        <dbReference type="PROSITE" id="PS50177"/>
    </source>
</evidence>
<feature type="compositionally biased region" description="Gly residues" evidence="4">
    <location>
        <begin position="437"/>
        <end position="449"/>
    </location>
</feature>
<dbReference type="Proteomes" id="UP000835052">
    <property type="component" value="Unassembled WGS sequence"/>
</dbReference>
<dbReference type="PANTHER" id="PTHR10693:SF20">
    <property type="entry name" value="AT27578P"/>
    <property type="match status" value="1"/>
</dbReference>
<dbReference type="InterPro" id="IPR035979">
    <property type="entry name" value="RBD_domain_sf"/>
</dbReference>
<feature type="domain" description="RRM" evidence="5">
    <location>
        <begin position="310"/>
        <end position="412"/>
    </location>
</feature>
<evidence type="ECO:0000256" key="4">
    <source>
        <dbReference type="SAM" id="MobiDB-lite"/>
    </source>
</evidence>
<evidence type="ECO:0000259" key="5">
    <source>
        <dbReference type="PROSITE" id="PS50102"/>
    </source>
</evidence>
<dbReference type="InterPro" id="IPR032710">
    <property type="entry name" value="NTF2-like_dom_sf"/>
</dbReference>
<dbReference type="InterPro" id="IPR018222">
    <property type="entry name" value="Nuclear_transport_factor_2_euk"/>
</dbReference>
<dbReference type="PANTHER" id="PTHR10693">
    <property type="entry name" value="RAS GTPASE-ACTIVATING PROTEIN-BINDING PROTEIN"/>
    <property type="match status" value="1"/>
</dbReference>
<dbReference type="InterPro" id="IPR039539">
    <property type="entry name" value="Ras_GTPase_bind_prot"/>
</dbReference>
<feature type="region of interest" description="Disordered" evidence="4">
    <location>
        <begin position="140"/>
        <end position="213"/>
    </location>
</feature>
<keyword evidence="2 3" id="KW-0694">RNA-binding</keyword>
<dbReference type="AlphaFoldDB" id="A0A8S1HR93"/>
<dbReference type="InterPro" id="IPR002075">
    <property type="entry name" value="NTF2_dom"/>
</dbReference>
<evidence type="ECO:0000256" key="1">
    <source>
        <dbReference type="ARBA" id="ARBA00004210"/>
    </source>
</evidence>
<proteinExistence type="predicted"/>
<dbReference type="EMBL" id="CAJGYM010000108">
    <property type="protein sequence ID" value="CAD6197889.1"/>
    <property type="molecule type" value="Genomic_DNA"/>
</dbReference>
<name>A0A8S1HR93_9PELO</name>
<reference evidence="7" key="1">
    <citation type="submission" date="2020-10" db="EMBL/GenBank/DDBJ databases">
        <authorList>
            <person name="Kikuchi T."/>
        </authorList>
    </citation>
    <scope>NUCLEOTIDE SEQUENCE</scope>
    <source>
        <strain evidence="7">NKZ352</strain>
    </source>
</reference>
<keyword evidence="8" id="KW-1185">Reference proteome</keyword>
<evidence type="ECO:0000313" key="8">
    <source>
        <dbReference type="Proteomes" id="UP000835052"/>
    </source>
</evidence>
<dbReference type="GO" id="GO:0003729">
    <property type="term" value="F:mRNA binding"/>
    <property type="evidence" value="ECO:0007669"/>
    <property type="project" value="TreeGrafter"/>
</dbReference>
<accession>A0A8S1HR93</accession>
<evidence type="ECO:0000313" key="7">
    <source>
        <dbReference type="EMBL" id="CAD6197889.1"/>
    </source>
</evidence>
<protein>
    <recommendedName>
        <fullName evidence="9">NTF2 domain-containing protein</fullName>
    </recommendedName>
</protein>
<dbReference type="Gene3D" id="3.10.450.50">
    <property type="match status" value="1"/>
</dbReference>
<dbReference type="Pfam" id="PF00076">
    <property type="entry name" value="RRM_1"/>
    <property type="match status" value="1"/>
</dbReference>
<dbReference type="InterPro" id="IPR012677">
    <property type="entry name" value="Nucleotide-bd_a/b_plait_sf"/>
</dbReference>
<dbReference type="CDD" id="cd00780">
    <property type="entry name" value="NTF2"/>
    <property type="match status" value="1"/>
</dbReference>
<comment type="subcellular location">
    <subcellularLocation>
        <location evidence="1">Cytoplasm</location>
        <location evidence="1">Stress granule</location>
    </subcellularLocation>
</comment>
<feature type="compositionally biased region" description="Gly residues" evidence="4">
    <location>
        <begin position="415"/>
        <end position="429"/>
    </location>
</feature>